<dbReference type="EMBL" id="KV454013">
    <property type="protein sequence ID" value="ODV95888.1"/>
    <property type="molecule type" value="Genomic_DNA"/>
</dbReference>
<name>A0A1E4TW50_PACTA</name>
<dbReference type="GO" id="GO:0044611">
    <property type="term" value="C:nuclear pore inner ring"/>
    <property type="evidence" value="ECO:0007669"/>
    <property type="project" value="EnsemblFungi"/>
</dbReference>
<dbReference type="GO" id="GO:0006999">
    <property type="term" value="P:nuclear pore organization"/>
    <property type="evidence" value="ECO:0007669"/>
    <property type="project" value="EnsemblFungi"/>
</dbReference>
<dbReference type="STRING" id="669874.A0A1E4TW50"/>
<reference evidence="6" key="1">
    <citation type="submission" date="2016-05" db="EMBL/GenBank/DDBJ databases">
        <title>Comparative genomics of biotechnologically important yeasts.</title>
        <authorList>
            <consortium name="DOE Joint Genome Institute"/>
            <person name="Riley R."/>
            <person name="Haridas S."/>
            <person name="Wolfe K.H."/>
            <person name="Lopes M.R."/>
            <person name="Hittinger C.T."/>
            <person name="Goker M."/>
            <person name="Salamov A."/>
            <person name="Wisecaver J."/>
            <person name="Long T.M."/>
            <person name="Aerts A.L."/>
            <person name="Barry K."/>
            <person name="Choi C."/>
            <person name="Clum A."/>
            <person name="Coughlan A.Y."/>
            <person name="Deshpande S."/>
            <person name="Douglass A.P."/>
            <person name="Hanson S.J."/>
            <person name="Klenk H.-P."/>
            <person name="Labutti K."/>
            <person name="Lapidus A."/>
            <person name="Lindquist E."/>
            <person name="Lipzen A."/>
            <person name="Meier-Kolthoff J.P."/>
            <person name="Ohm R.A."/>
            <person name="Otillar R.P."/>
            <person name="Pangilinan J."/>
            <person name="Peng Y."/>
            <person name="Rokas A."/>
            <person name="Rosa C.A."/>
            <person name="Scheuner C."/>
            <person name="Sibirny A.A."/>
            <person name="Slot J.C."/>
            <person name="Stielow J.B."/>
            <person name="Sun H."/>
            <person name="Kurtzman C.P."/>
            <person name="Blackwell M."/>
            <person name="Grigoriev I.V."/>
            <person name="Jeffries T.W."/>
        </authorList>
    </citation>
    <scope>NUCLEOTIDE SEQUENCE [LARGE SCALE GENOMIC DNA]</scope>
    <source>
        <strain evidence="6">NRRL Y-2460</strain>
    </source>
</reference>
<accession>A0A1E4TW50</accession>
<keyword evidence="6" id="KW-1185">Reference proteome</keyword>
<keyword evidence="3" id="KW-0813">Transport</keyword>
<dbReference type="Proteomes" id="UP000094236">
    <property type="component" value="Unassembled WGS sequence"/>
</dbReference>
<dbReference type="GO" id="GO:0017056">
    <property type="term" value="F:structural constituent of nuclear pore"/>
    <property type="evidence" value="ECO:0007669"/>
    <property type="project" value="EnsemblFungi"/>
</dbReference>
<comment type="similarity">
    <text evidence="2">Belongs to the NUP186/NUP192/NUP205 family.</text>
</comment>
<sequence>MWDSSAFTLLYESIRRHDVISMDASLKKLQDDLFDLILNPLKNESSRAVLESGDVTFPDGQQSKLNKDFILSSIKLSDELNLDELVAANMFQYSLNKRSLGISTFDAAKANYYIRRQHILYIVSYILNVSNDLKCVEFFLGNEKFIENIIKSFNKVETELEDIKDLIKRSKLLGTYHSTQLHQSIKFKRDFLFQEHQTLGEILAGVVNRSKLTKDYFLKILDNLTLNYDADDLFIVNYLPALFLFCSKLNYLEDLDVISLHSNFTKELLNDEKNLASKPIKASMILIFLTFFIDRFNQQPEKLENFDFEKNCFNPMLKCIELGAIEQLMSIAADTTDFNKEKGVNETFYDFRSLLQRHIPTLIPKRALDIDEEATLALKRKLQQERFKNHNNSSILEDSVTPIYILNKNLKITKHFMQLFAPAFSNFIQRFISNSSYLLTKLKDAEEDLLLSSESITLDELSEKADLERFYLTIFYLYSSRPFLCQVFWNDKESEAYNFIKRASVSNSPLISSTYCLMLSALASGDQNSIEVYNFLFSNHATTLTSNVNIGSMYTLRINWSTIYEALIYANTVSSEPVLDTSENFALPGNSSFRPKNQQIVVPEIGEDSIICRAGYFQLIAQVAFNNEKTKKQLFESDNMELPKILSNFLNNESPFVGPCLLTLRSLVGNDIEIRQKIWVIIDGWIFNRSKVHQFMSKDGSKLNLKRIYSNYLKTYIDVLAFVNLINDLISPLDNNKTDNFKQWELYYPVNLGLDNGRKRGIYPYFEYLFDEIFQNVNKGHLSTEEREYLQIPFLKLALNCLNFFNESIIECSQHCNLKNLNNLFTNRNFREFVQSEPSSAIMNFMFQENNYNVLFELCSVGIDNIVDKPSDSNSVTILELTLSIINRILILQPYYIDNLLPIIKDSSNTNYLTSSVGTHGLRSFFDAILFKLPVVAHFALYVGAQHLKVASTSLSILDKISKAEVFATSNELIGKNRLLTTLDTIDESARIKNSFIDQLETEIISDENLSLKIEILNFINSHLSYNDNESTVSHFLLGFQVRGKNTLTLGFKRSKGDIDSGRSVLSTLLYILNLSVEIISKNYNIEYTFTRLTSLIMEIILKITRSAMSRNLVTPYLRSNNLFLKLISSEPKIDSDLTLWHGAKFTNNLNQNNLFTTQSQSIGSFLSFIQHRSFILQYLAYELSNMLSVNGSVSLTKKYIDSLIHNNEPLSGASKVLNFLDILEFNFINIIEPLNAKLFQDFDYDYILKNIKLNNKNIFLSDSSDSTSLYDLTIIDVMVELAGKEIKFLHRNDIGKQNFDTLFENEAGYLKKFLTNVITIRDFKKYQLKCLHSWATLIQVIVSSSSIDSVTKSNFILKIFQSILPKINDYIEIDISFAEELISACVLLYDLYDNNEDNINLISLRLYPLFKTCVNGILAPLSTPDLRSDLYVLANRYLNQIENSQDVLDDLLTPIKEGIETERFFKIILEDSIGGETSSRITSLLLLETFMKITSSRQDNFILSLLVKNNYLVLLIRSIKRADDLLFSYAATTLSAIPTGICQKNTSLSNLLYELTAFKTTLYFLIRLAETRSGASKLIQSEIYRVLRSCSVLKIDPDIGIDLKFDEFNVSDSDDGPQTAVMVNLSLDTPLKLPKGYRHAQQTNDDTSISLFEIIVPIFQLLSAILISMGPSNKPVIDKTEEILKSSERLMLGVLKRDLILEKTPVLKNSEGLIYQNDVSSLGLKELVKQYTLLFGLVNQ</sequence>
<gene>
    <name evidence="5" type="ORF">PACTADRAFT_33091</name>
</gene>
<dbReference type="PANTHER" id="PTHR31344:SF0">
    <property type="entry name" value="NUCLEAR PORE COMPLEX PROTEIN NUP205"/>
    <property type="match status" value="1"/>
</dbReference>
<dbReference type="InterPro" id="IPR021827">
    <property type="entry name" value="Nup186/Nup192/Nup205"/>
</dbReference>
<evidence type="ECO:0000256" key="1">
    <source>
        <dbReference type="ARBA" id="ARBA00004123"/>
    </source>
</evidence>
<evidence type="ECO:0000313" key="6">
    <source>
        <dbReference type="Proteomes" id="UP000094236"/>
    </source>
</evidence>
<comment type="subcellular location">
    <subcellularLocation>
        <location evidence="1">Nucleus</location>
    </subcellularLocation>
</comment>
<evidence type="ECO:0000256" key="3">
    <source>
        <dbReference type="ARBA" id="ARBA00022448"/>
    </source>
</evidence>
<evidence type="ECO:0000313" key="5">
    <source>
        <dbReference type="EMBL" id="ODV95888.1"/>
    </source>
</evidence>
<proteinExistence type="inferred from homology"/>
<dbReference type="PANTHER" id="PTHR31344">
    <property type="entry name" value="NUCLEAR PORE COMPLEX PROTEIN NUP205"/>
    <property type="match status" value="1"/>
</dbReference>
<evidence type="ECO:0000256" key="2">
    <source>
        <dbReference type="ARBA" id="ARBA00005892"/>
    </source>
</evidence>
<dbReference type="Pfam" id="PF11894">
    <property type="entry name" value="Nup192"/>
    <property type="match status" value="1"/>
</dbReference>
<dbReference type="GO" id="GO:0046822">
    <property type="term" value="P:regulation of nucleocytoplasmic transport"/>
    <property type="evidence" value="ECO:0007669"/>
    <property type="project" value="EnsemblFungi"/>
</dbReference>
<evidence type="ECO:0000256" key="4">
    <source>
        <dbReference type="ARBA" id="ARBA00023242"/>
    </source>
</evidence>
<protein>
    <recommendedName>
        <fullName evidence="7">Nucleoporin</fullName>
    </recommendedName>
</protein>
<organism evidence="5 6">
    <name type="scientific">Pachysolen tannophilus NRRL Y-2460</name>
    <dbReference type="NCBI Taxonomy" id="669874"/>
    <lineage>
        <taxon>Eukaryota</taxon>
        <taxon>Fungi</taxon>
        <taxon>Dikarya</taxon>
        <taxon>Ascomycota</taxon>
        <taxon>Saccharomycotina</taxon>
        <taxon>Pichiomycetes</taxon>
        <taxon>Pachysolenaceae</taxon>
        <taxon>Pachysolen</taxon>
    </lineage>
</organism>
<keyword evidence="4" id="KW-0539">Nucleus</keyword>
<evidence type="ECO:0008006" key="7">
    <source>
        <dbReference type="Google" id="ProtNLM"/>
    </source>
</evidence>
<dbReference type="OrthoDB" id="2019644at2759"/>